<comment type="caution">
    <text evidence="1">The sequence shown here is derived from an EMBL/GenBank/DDBJ whole genome shotgun (WGS) entry which is preliminary data.</text>
</comment>
<dbReference type="Proteomes" id="UP000323000">
    <property type="component" value="Chromosome 2"/>
</dbReference>
<evidence type="ECO:0000313" key="1">
    <source>
        <dbReference type="EMBL" id="TXG68624.1"/>
    </source>
</evidence>
<proteinExistence type="predicted"/>
<name>A0A5C7II18_9ROSI</name>
<organism evidence="1 2">
    <name type="scientific">Acer yangbiense</name>
    <dbReference type="NCBI Taxonomy" id="1000413"/>
    <lineage>
        <taxon>Eukaryota</taxon>
        <taxon>Viridiplantae</taxon>
        <taxon>Streptophyta</taxon>
        <taxon>Embryophyta</taxon>
        <taxon>Tracheophyta</taxon>
        <taxon>Spermatophyta</taxon>
        <taxon>Magnoliopsida</taxon>
        <taxon>eudicotyledons</taxon>
        <taxon>Gunneridae</taxon>
        <taxon>Pentapetalae</taxon>
        <taxon>rosids</taxon>
        <taxon>malvids</taxon>
        <taxon>Sapindales</taxon>
        <taxon>Sapindaceae</taxon>
        <taxon>Hippocastanoideae</taxon>
        <taxon>Acereae</taxon>
        <taxon>Acer</taxon>
    </lineage>
</organism>
<evidence type="ECO:0000313" key="2">
    <source>
        <dbReference type="Proteomes" id="UP000323000"/>
    </source>
</evidence>
<dbReference type="Gene3D" id="3.40.50.300">
    <property type="entry name" value="P-loop containing nucleotide triphosphate hydrolases"/>
    <property type="match status" value="1"/>
</dbReference>
<gene>
    <name evidence="1" type="ORF">EZV62_003559</name>
</gene>
<sequence>MSEKEVEEYRVQREITVEGRDVPKPVKSFSNVGSWHWTITVVSCCNFLAYDRLTKLLLLRAKSNMLCKKLQKLALNGRDLIGIAETGSGIKDLKEKRDNKDKSRESLIEL</sequence>
<reference evidence="2" key="1">
    <citation type="journal article" date="2019" name="Gigascience">
        <title>De novo genome assembly of the endangered Acer yangbiense, a plant species with extremely small populations endemic to Yunnan Province, China.</title>
        <authorList>
            <person name="Yang J."/>
            <person name="Wariss H.M."/>
            <person name="Tao L."/>
            <person name="Zhang R."/>
            <person name="Yun Q."/>
            <person name="Hollingsworth P."/>
            <person name="Dao Z."/>
            <person name="Luo G."/>
            <person name="Guo H."/>
            <person name="Ma Y."/>
            <person name="Sun W."/>
        </authorList>
    </citation>
    <scope>NUCLEOTIDE SEQUENCE [LARGE SCALE GENOMIC DNA]</scope>
    <source>
        <strain evidence="2">cv. Malutang</strain>
    </source>
</reference>
<dbReference type="OrthoDB" id="6511945at2759"/>
<protein>
    <submittedName>
        <fullName evidence="1">Uncharacterized protein</fullName>
    </submittedName>
</protein>
<accession>A0A5C7II18</accession>
<dbReference type="EMBL" id="VAHF01000002">
    <property type="protein sequence ID" value="TXG68624.1"/>
    <property type="molecule type" value="Genomic_DNA"/>
</dbReference>
<keyword evidence="2" id="KW-1185">Reference proteome</keyword>
<dbReference type="InterPro" id="IPR027417">
    <property type="entry name" value="P-loop_NTPase"/>
</dbReference>
<dbReference type="AlphaFoldDB" id="A0A5C7II18"/>